<protein>
    <submittedName>
        <fullName evidence="2">Uncharacterized protein</fullName>
    </submittedName>
</protein>
<feature type="region of interest" description="Disordered" evidence="1">
    <location>
        <begin position="50"/>
        <end position="72"/>
    </location>
</feature>
<proteinExistence type="predicted"/>
<dbReference type="Proteomes" id="UP000216345">
    <property type="component" value="Unassembled WGS sequence"/>
</dbReference>
<gene>
    <name evidence="2" type="ORF">CEV32_4898</name>
</gene>
<sequence length="72" mass="8283">MTAKQVLKFFIVDETGKLQPLRWRHPFSRYGCDRSRHLISRFPDQSDRIARRSVEAGSPLTKKQTPTVLGGL</sequence>
<keyword evidence="3" id="KW-1185">Reference proteome</keyword>
<evidence type="ECO:0000256" key="1">
    <source>
        <dbReference type="SAM" id="MobiDB-lite"/>
    </source>
</evidence>
<name>A0A256FME4_9HYPH</name>
<feature type="compositionally biased region" description="Polar residues" evidence="1">
    <location>
        <begin position="61"/>
        <end position="72"/>
    </location>
</feature>
<organism evidence="2 3">
    <name type="scientific">Brucella rhizosphaerae</name>
    <dbReference type="NCBI Taxonomy" id="571254"/>
    <lineage>
        <taxon>Bacteria</taxon>
        <taxon>Pseudomonadati</taxon>
        <taxon>Pseudomonadota</taxon>
        <taxon>Alphaproteobacteria</taxon>
        <taxon>Hyphomicrobiales</taxon>
        <taxon>Brucellaceae</taxon>
        <taxon>Brucella/Ochrobactrum group</taxon>
        <taxon>Brucella</taxon>
    </lineage>
</organism>
<dbReference type="AlphaFoldDB" id="A0A256FME4"/>
<dbReference type="RefSeq" id="WP_094576433.1">
    <property type="nucleotide sequence ID" value="NZ_JBHEEL010000009.1"/>
</dbReference>
<reference evidence="2 3" key="1">
    <citation type="submission" date="2017-07" db="EMBL/GenBank/DDBJ databases">
        <title>Phylogenetic study on the rhizospheric bacterium Ochrobactrum sp. A44.</title>
        <authorList>
            <person name="Krzyzanowska D.M."/>
            <person name="Ossowicki A."/>
            <person name="Rajewska M."/>
            <person name="Maciag T."/>
            <person name="Kaczynski Z."/>
            <person name="Czerwicka M."/>
            <person name="Jafra S."/>
        </authorList>
    </citation>
    <scope>NUCLEOTIDE SEQUENCE [LARGE SCALE GENOMIC DNA]</scope>
    <source>
        <strain evidence="2 3">PR17</strain>
    </source>
</reference>
<dbReference type="EMBL" id="NNRK01000025">
    <property type="protein sequence ID" value="OYR15621.1"/>
    <property type="molecule type" value="Genomic_DNA"/>
</dbReference>
<evidence type="ECO:0000313" key="3">
    <source>
        <dbReference type="Proteomes" id="UP000216345"/>
    </source>
</evidence>
<evidence type="ECO:0000313" key="2">
    <source>
        <dbReference type="EMBL" id="OYR15621.1"/>
    </source>
</evidence>
<dbReference type="OrthoDB" id="9860131at2"/>
<accession>A0A256FME4</accession>
<comment type="caution">
    <text evidence="2">The sequence shown here is derived from an EMBL/GenBank/DDBJ whole genome shotgun (WGS) entry which is preliminary data.</text>
</comment>